<keyword evidence="7" id="KW-1185">Reference proteome</keyword>
<dbReference type="InterPro" id="IPR005467">
    <property type="entry name" value="His_kinase_dom"/>
</dbReference>
<evidence type="ECO:0000256" key="2">
    <source>
        <dbReference type="ARBA" id="ARBA00022777"/>
    </source>
</evidence>
<dbReference type="Pfam" id="PF02518">
    <property type="entry name" value="HATPase_c"/>
    <property type="match status" value="1"/>
</dbReference>
<keyword evidence="2 6" id="KW-0418">Kinase</keyword>
<reference evidence="6 7" key="1">
    <citation type="journal article" date="2011" name="J. Bacteriol.">
        <title>Genome sequence of Chthoniobacter flavus Ellin428, an aerobic heterotrophic soil bacterium.</title>
        <authorList>
            <person name="Kant R."/>
            <person name="van Passel M.W."/>
            <person name="Palva A."/>
            <person name="Lucas S."/>
            <person name="Lapidus A."/>
            <person name="Glavina Del Rio T."/>
            <person name="Dalin E."/>
            <person name="Tice H."/>
            <person name="Bruce D."/>
            <person name="Goodwin L."/>
            <person name="Pitluck S."/>
            <person name="Larimer F.W."/>
            <person name="Land M.L."/>
            <person name="Hauser L."/>
            <person name="Sangwan P."/>
            <person name="de Vos W.M."/>
            <person name="Janssen P.H."/>
            <person name="Smidt H."/>
        </authorList>
    </citation>
    <scope>NUCLEOTIDE SEQUENCE [LARGE SCALE GENOMIC DNA]</scope>
    <source>
        <strain evidence="6 7">Ellin428</strain>
    </source>
</reference>
<dbReference type="Gene3D" id="1.20.5.1930">
    <property type="match status" value="1"/>
</dbReference>
<accession>B4D5C3</accession>
<evidence type="ECO:0000256" key="4">
    <source>
        <dbReference type="SAM" id="Phobius"/>
    </source>
</evidence>
<dbReference type="InterPro" id="IPR011712">
    <property type="entry name" value="Sig_transdc_His_kin_sub3_dim/P"/>
</dbReference>
<dbReference type="EMBL" id="ABVL01000013">
    <property type="protein sequence ID" value="EDY18328.1"/>
    <property type="molecule type" value="Genomic_DNA"/>
</dbReference>
<evidence type="ECO:0000313" key="7">
    <source>
        <dbReference type="Proteomes" id="UP000005824"/>
    </source>
</evidence>
<keyword evidence="4" id="KW-0472">Membrane</keyword>
<proteinExistence type="predicted"/>
<dbReference type="GO" id="GO:0046983">
    <property type="term" value="F:protein dimerization activity"/>
    <property type="evidence" value="ECO:0007669"/>
    <property type="project" value="InterPro"/>
</dbReference>
<keyword evidence="4" id="KW-1133">Transmembrane helix</keyword>
<dbReference type="PROSITE" id="PS50109">
    <property type="entry name" value="HIS_KIN"/>
    <property type="match status" value="1"/>
</dbReference>
<evidence type="ECO:0000259" key="5">
    <source>
        <dbReference type="PROSITE" id="PS50109"/>
    </source>
</evidence>
<protein>
    <submittedName>
        <fullName evidence="6">Histidine kinase</fullName>
    </submittedName>
</protein>
<dbReference type="CDD" id="cd16917">
    <property type="entry name" value="HATPase_UhpB-NarQ-NarX-like"/>
    <property type="match status" value="1"/>
</dbReference>
<dbReference type="InterPro" id="IPR003594">
    <property type="entry name" value="HATPase_dom"/>
</dbReference>
<dbReference type="STRING" id="497964.CfE428DRAFT_4112"/>
<dbReference type="PANTHER" id="PTHR24421">
    <property type="entry name" value="NITRATE/NITRITE SENSOR PROTEIN NARX-RELATED"/>
    <property type="match status" value="1"/>
</dbReference>
<evidence type="ECO:0000313" key="6">
    <source>
        <dbReference type="EMBL" id="EDY18328.1"/>
    </source>
</evidence>
<dbReference type="Pfam" id="PF07730">
    <property type="entry name" value="HisKA_3"/>
    <property type="match status" value="1"/>
</dbReference>
<dbReference type="InterPro" id="IPR050482">
    <property type="entry name" value="Sensor_HK_TwoCompSys"/>
</dbReference>
<dbReference type="RefSeq" id="WP_006981436.1">
    <property type="nucleotide sequence ID" value="NZ_ABVL01000013.1"/>
</dbReference>
<gene>
    <name evidence="6" type="ORF">CfE428DRAFT_4112</name>
</gene>
<dbReference type="GO" id="GO:0016020">
    <property type="term" value="C:membrane"/>
    <property type="evidence" value="ECO:0007669"/>
    <property type="project" value="InterPro"/>
</dbReference>
<dbReference type="InParanoid" id="B4D5C3"/>
<dbReference type="PANTHER" id="PTHR24421:SF62">
    <property type="entry name" value="SENSORY TRANSDUCTION HISTIDINE KINASE"/>
    <property type="match status" value="1"/>
</dbReference>
<feature type="transmembrane region" description="Helical" evidence="4">
    <location>
        <begin position="447"/>
        <end position="468"/>
    </location>
</feature>
<evidence type="ECO:0000256" key="1">
    <source>
        <dbReference type="ARBA" id="ARBA00022679"/>
    </source>
</evidence>
<evidence type="ECO:0000256" key="3">
    <source>
        <dbReference type="ARBA" id="ARBA00023012"/>
    </source>
</evidence>
<dbReference type="SUPFAM" id="SSF55874">
    <property type="entry name" value="ATPase domain of HSP90 chaperone/DNA topoisomerase II/histidine kinase"/>
    <property type="match status" value="1"/>
</dbReference>
<dbReference type="AlphaFoldDB" id="B4D5C3"/>
<sequence precursor="true">MNPPSFTARRVQMVLSFTLLVLLFPMWPAKAENLPTLTTVGQIRALSEEQAAYSYPIHLSAVVTYCRAKLSWFVLQDETGACACLKTTPAVDFKARPGQIVTVDGWSSPGGYVANIMASHIEVTGFAPLPEAKPMRYDQLMSGQQACQRVEVRGVVRAIYQQGRQQFVMQIASGGGKLPTVIEGLAPEHPEQWIDSVVRVRGVCSSTFNKQRQLCGVGLSALTLDDVVREEYPSAEPYAAPAKPIRQIMQFVQGSTHDRRVKVSGTVLYHQPGQSCFIEDETSGLEVLSREAGMLHVGDRVEVLGFPLWSEYSFPRLEDAIFRRVGRGLPPKPIDVTAGQLLEGRLDRRLVRLQAQLVEQSRRKGEELLVMKAGEVLFNARLSPSDDGVSSLANDSILSLTGICRLQMGEHRPVLGDWPVSAFELLLPSPDDVHVVKPPDWWTQQRAAWLLAVVTGLLVGAMCWVAMLRHRVRLQTAIISDRLRAEAALNERERIARELHDTVEQDLAAIGMHFEVITDRALELEPMVRENFEAAVRQVRRSQADMHHAVWDLRSGTLVERGLGPALEEALQLSAAHCGAVPECKEYGPVRRLPGVIEHHLLRIGQEAMSNAVRHAAPKRISIALRYEGDTLTMRVEDDGCGFDVEARSQNTARFGLMGMRERVERIGGRLSVQSTPGTGSVVEVVLRNAGSFSSVN</sequence>
<keyword evidence="1" id="KW-0808">Transferase</keyword>
<keyword evidence="3" id="KW-0902">Two-component regulatory system</keyword>
<feature type="domain" description="Histidine kinase" evidence="5">
    <location>
        <begin position="601"/>
        <end position="691"/>
    </location>
</feature>
<dbReference type="SMART" id="SM00387">
    <property type="entry name" value="HATPase_c"/>
    <property type="match status" value="1"/>
</dbReference>
<name>B4D5C3_9BACT</name>
<dbReference type="Proteomes" id="UP000005824">
    <property type="component" value="Unassembled WGS sequence"/>
</dbReference>
<dbReference type="eggNOG" id="COG4585">
    <property type="taxonomic scope" value="Bacteria"/>
</dbReference>
<organism evidence="6 7">
    <name type="scientific">Chthoniobacter flavus Ellin428</name>
    <dbReference type="NCBI Taxonomy" id="497964"/>
    <lineage>
        <taxon>Bacteria</taxon>
        <taxon>Pseudomonadati</taxon>
        <taxon>Verrucomicrobiota</taxon>
        <taxon>Spartobacteria</taxon>
        <taxon>Chthoniobacterales</taxon>
        <taxon>Chthoniobacteraceae</taxon>
        <taxon>Chthoniobacter</taxon>
    </lineage>
</organism>
<keyword evidence="4" id="KW-0812">Transmembrane</keyword>
<dbReference type="InterPro" id="IPR036890">
    <property type="entry name" value="HATPase_C_sf"/>
</dbReference>
<dbReference type="Gene3D" id="3.30.565.10">
    <property type="entry name" value="Histidine kinase-like ATPase, C-terminal domain"/>
    <property type="match status" value="1"/>
</dbReference>
<comment type="caution">
    <text evidence="6">The sequence shown here is derived from an EMBL/GenBank/DDBJ whole genome shotgun (WGS) entry which is preliminary data.</text>
</comment>
<dbReference type="GO" id="GO:0000155">
    <property type="term" value="F:phosphorelay sensor kinase activity"/>
    <property type="evidence" value="ECO:0007669"/>
    <property type="project" value="InterPro"/>
</dbReference>